<reference evidence="2" key="1">
    <citation type="submission" date="2020-11" db="EMBL/GenBank/DDBJ databases">
        <authorList>
            <consortium name="DOE Joint Genome Institute"/>
            <person name="Ahrendt S."/>
            <person name="Riley R."/>
            <person name="Andreopoulos W."/>
            <person name="Labutti K."/>
            <person name="Pangilinan J."/>
            <person name="Ruiz-Duenas F.J."/>
            <person name="Barrasa J.M."/>
            <person name="Sanchez-Garcia M."/>
            <person name="Camarero S."/>
            <person name="Miyauchi S."/>
            <person name="Serrano A."/>
            <person name="Linde D."/>
            <person name="Babiker R."/>
            <person name="Drula E."/>
            <person name="Ayuso-Fernandez I."/>
            <person name="Pacheco R."/>
            <person name="Padilla G."/>
            <person name="Ferreira P."/>
            <person name="Barriuso J."/>
            <person name="Kellner H."/>
            <person name="Castanera R."/>
            <person name="Alfaro M."/>
            <person name="Ramirez L."/>
            <person name="Pisabarro A.G."/>
            <person name="Kuo A."/>
            <person name="Tritt A."/>
            <person name="Lipzen A."/>
            <person name="He G."/>
            <person name="Yan M."/>
            <person name="Ng V."/>
            <person name="Cullen D."/>
            <person name="Martin F."/>
            <person name="Rosso M.-N."/>
            <person name="Henrissat B."/>
            <person name="Hibbett D."/>
            <person name="Martinez A.T."/>
            <person name="Grigoriev I.V."/>
        </authorList>
    </citation>
    <scope>NUCLEOTIDE SEQUENCE</scope>
    <source>
        <strain evidence="2">CBS 247.69</strain>
    </source>
</reference>
<accession>A0A9P5XR17</accession>
<organism evidence="2 3">
    <name type="scientific">Collybia nuda</name>
    <dbReference type="NCBI Taxonomy" id="64659"/>
    <lineage>
        <taxon>Eukaryota</taxon>
        <taxon>Fungi</taxon>
        <taxon>Dikarya</taxon>
        <taxon>Basidiomycota</taxon>
        <taxon>Agaricomycotina</taxon>
        <taxon>Agaricomycetes</taxon>
        <taxon>Agaricomycetidae</taxon>
        <taxon>Agaricales</taxon>
        <taxon>Tricholomatineae</taxon>
        <taxon>Clitocybaceae</taxon>
        <taxon>Collybia</taxon>
    </lineage>
</organism>
<evidence type="ECO:0000256" key="1">
    <source>
        <dbReference type="SAM" id="Phobius"/>
    </source>
</evidence>
<name>A0A9P5XR17_9AGAR</name>
<proteinExistence type="predicted"/>
<feature type="transmembrane region" description="Helical" evidence="1">
    <location>
        <begin position="53"/>
        <end position="75"/>
    </location>
</feature>
<evidence type="ECO:0000313" key="2">
    <source>
        <dbReference type="EMBL" id="KAF9456092.1"/>
    </source>
</evidence>
<evidence type="ECO:0000313" key="3">
    <source>
        <dbReference type="Proteomes" id="UP000807353"/>
    </source>
</evidence>
<feature type="transmembrane region" description="Helical" evidence="1">
    <location>
        <begin position="87"/>
        <end position="104"/>
    </location>
</feature>
<sequence>MGAALAGTAFTTVALDFSSSEDELSLLSSEETFFCLPLGAAASRSVDSESLSLSTFFTGFTGALFLIFLTGLTTTSFTLTATFTGEAFLSILGTADLTFLSPFFSDLAI</sequence>
<comment type="caution">
    <text evidence="2">The sequence shown here is derived from an EMBL/GenBank/DDBJ whole genome shotgun (WGS) entry which is preliminary data.</text>
</comment>
<keyword evidence="1" id="KW-0812">Transmembrane</keyword>
<gene>
    <name evidence="2" type="ORF">BDZ94DRAFT_1276535</name>
</gene>
<keyword evidence="1" id="KW-1133">Transmembrane helix</keyword>
<protein>
    <submittedName>
        <fullName evidence="2">Uncharacterized protein</fullName>
    </submittedName>
</protein>
<keyword evidence="1" id="KW-0472">Membrane</keyword>
<dbReference type="EMBL" id="MU150462">
    <property type="protein sequence ID" value="KAF9456092.1"/>
    <property type="molecule type" value="Genomic_DNA"/>
</dbReference>
<dbReference type="Proteomes" id="UP000807353">
    <property type="component" value="Unassembled WGS sequence"/>
</dbReference>
<dbReference type="AlphaFoldDB" id="A0A9P5XR17"/>
<keyword evidence="3" id="KW-1185">Reference proteome</keyword>